<gene>
    <name evidence="3" type="ORF">SARC_05348</name>
</gene>
<dbReference type="Proteomes" id="UP000054560">
    <property type="component" value="Unassembled WGS sequence"/>
</dbReference>
<feature type="domain" description="HPt" evidence="2">
    <location>
        <begin position="27"/>
        <end position="121"/>
    </location>
</feature>
<name>A0A0L0FZT8_9EUKA</name>
<dbReference type="Pfam" id="PF01627">
    <property type="entry name" value="Hpt"/>
    <property type="match status" value="1"/>
</dbReference>
<reference evidence="3 4" key="1">
    <citation type="submission" date="2011-02" db="EMBL/GenBank/DDBJ databases">
        <title>The Genome Sequence of Sphaeroforma arctica JP610.</title>
        <authorList>
            <consortium name="The Broad Institute Genome Sequencing Platform"/>
            <person name="Russ C."/>
            <person name="Cuomo C."/>
            <person name="Young S.K."/>
            <person name="Zeng Q."/>
            <person name="Gargeya S."/>
            <person name="Alvarado L."/>
            <person name="Berlin A."/>
            <person name="Chapman S.B."/>
            <person name="Chen Z."/>
            <person name="Freedman E."/>
            <person name="Gellesch M."/>
            <person name="Goldberg J."/>
            <person name="Griggs A."/>
            <person name="Gujja S."/>
            <person name="Heilman E."/>
            <person name="Heiman D."/>
            <person name="Howarth C."/>
            <person name="Mehta T."/>
            <person name="Neiman D."/>
            <person name="Pearson M."/>
            <person name="Roberts A."/>
            <person name="Saif S."/>
            <person name="Shea T."/>
            <person name="Shenoy N."/>
            <person name="Sisk P."/>
            <person name="Stolte C."/>
            <person name="Sykes S."/>
            <person name="White J."/>
            <person name="Yandava C."/>
            <person name="Burger G."/>
            <person name="Gray M.W."/>
            <person name="Holland P.W.H."/>
            <person name="King N."/>
            <person name="Lang F.B.F."/>
            <person name="Roger A.J."/>
            <person name="Ruiz-Trillo I."/>
            <person name="Haas B."/>
            <person name="Nusbaum C."/>
            <person name="Birren B."/>
        </authorList>
    </citation>
    <scope>NUCLEOTIDE SEQUENCE [LARGE SCALE GENOMIC DNA]</scope>
    <source>
        <strain evidence="3 4">JP610</strain>
    </source>
</reference>
<dbReference type="RefSeq" id="XP_014156279.1">
    <property type="nucleotide sequence ID" value="XM_014300804.1"/>
</dbReference>
<organism evidence="3 4">
    <name type="scientific">Sphaeroforma arctica JP610</name>
    <dbReference type="NCBI Taxonomy" id="667725"/>
    <lineage>
        <taxon>Eukaryota</taxon>
        <taxon>Ichthyosporea</taxon>
        <taxon>Ichthyophonida</taxon>
        <taxon>Sphaeroforma</taxon>
    </lineage>
</organism>
<protein>
    <recommendedName>
        <fullName evidence="2">HPt domain-containing protein</fullName>
    </recommendedName>
</protein>
<dbReference type="PROSITE" id="PS50894">
    <property type="entry name" value="HPT"/>
    <property type="match status" value="1"/>
</dbReference>
<evidence type="ECO:0000256" key="1">
    <source>
        <dbReference type="PROSITE-ProRule" id="PRU00110"/>
    </source>
</evidence>
<dbReference type="Gene3D" id="1.20.120.160">
    <property type="entry name" value="HPT domain"/>
    <property type="match status" value="1"/>
</dbReference>
<evidence type="ECO:0000313" key="4">
    <source>
        <dbReference type="Proteomes" id="UP000054560"/>
    </source>
</evidence>
<dbReference type="InterPro" id="IPR008207">
    <property type="entry name" value="Sig_transdc_His_kin_Hpt_dom"/>
</dbReference>
<dbReference type="AlphaFoldDB" id="A0A0L0FZT8"/>
<dbReference type="GeneID" id="25905852"/>
<dbReference type="GO" id="GO:0000160">
    <property type="term" value="P:phosphorelay signal transduction system"/>
    <property type="evidence" value="ECO:0007669"/>
    <property type="project" value="InterPro"/>
</dbReference>
<dbReference type="SUPFAM" id="SSF47226">
    <property type="entry name" value="Histidine-containing phosphotransfer domain, HPT domain"/>
    <property type="match status" value="1"/>
</dbReference>
<sequence>MSNFSAIESRPLLVTDQINELLDFDDDDEFFNETVDEFEEQMQVGLEELNSLWATQTHPEFSKKAHFLKGSCLALGCERVAFILSKLEIESPGKDDEEFCIRALKILTESWQNTLPLLKGYPDFKRASE</sequence>
<evidence type="ECO:0000313" key="3">
    <source>
        <dbReference type="EMBL" id="KNC82377.1"/>
    </source>
</evidence>
<proteinExistence type="predicted"/>
<feature type="modified residue" description="Phosphohistidine" evidence="1">
    <location>
        <position position="66"/>
    </location>
</feature>
<dbReference type="EMBL" id="KQ241933">
    <property type="protein sequence ID" value="KNC82377.1"/>
    <property type="molecule type" value="Genomic_DNA"/>
</dbReference>
<evidence type="ECO:0000259" key="2">
    <source>
        <dbReference type="PROSITE" id="PS50894"/>
    </source>
</evidence>
<dbReference type="InterPro" id="IPR036641">
    <property type="entry name" value="HPT_dom_sf"/>
</dbReference>
<accession>A0A0L0FZT8</accession>
<keyword evidence="4" id="KW-1185">Reference proteome</keyword>
<keyword evidence="1" id="KW-0597">Phosphoprotein</keyword>